<dbReference type="NCBIfam" id="TIGR01030">
    <property type="entry name" value="rpmH_bact"/>
    <property type="match status" value="1"/>
</dbReference>
<name>A0A9N9MU14_9CUCU</name>
<evidence type="ECO:0000256" key="1">
    <source>
        <dbReference type="ARBA" id="ARBA00010111"/>
    </source>
</evidence>
<protein>
    <recommendedName>
        <fullName evidence="4">Large ribosomal subunit protein bL34m</fullName>
    </recommendedName>
    <alternativeName>
        <fullName evidence="5">39S ribosomal protein L34, mitochondrial</fullName>
    </alternativeName>
</protein>
<dbReference type="FunFam" id="1.10.287.3980:FF:000001">
    <property type="entry name" value="Mitochondrial ribosomal protein L34"/>
    <property type="match status" value="1"/>
</dbReference>
<accession>A0A9N9MU14</accession>
<keyword evidence="7" id="KW-1185">Reference proteome</keyword>
<keyword evidence="2" id="KW-0689">Ribosomal protein</keyword>
<dbReference type="AlphaFoldDB" id="A0A9N9MU14"/>
<dbReference type="InterPro" id="IPR000271">
    <property type="entry name" value="Ribosomal_bL34"/>
</dbReference>
<dbReference type="PANTHER" id="PTHR14503">
    <property type="entry name" value="MITOCHONDRIAL RIBOSOMAL PROTEIN 34 FAMILY MEMBER"/>
    <property type="match status" value="1"/>
</dbReference>
<dbReference type="Pfam" id="PF00468">
    <property type="entry name" value="Ribosomal_L34"/>
    <property type="match status" value="1"/>
</dbReference>
<evidence type="ECO:0000256" key="3">
    <source>
        <dbReference type="ARBA" id="ARBA00023274"/>
    </source>
</evidence>
<dbReference type="Proteomes" id="UP001152799">
    <property type="component" value="Chromosome 6"/>
</dbReference>
<evidence type="ECO:0000256" key="5">
    <source>
        <dbReference type="ARBA" id="ARBA00035434"/>
    </source>
</evidence>
<dbReference type="GO" id="GO:0006412">
    <property type="term" value="P:translation"/>
    <property type="evidence" value="ECO:0007669"/>
    <property type="project" value="InterPro"/>
</dbReference>
<dbReference type="GO" id="GO:0003735">
    <property type="term" value="F:structural constituent of ribosome"/>
    <property type="evidence" value="ECO:0007669"/>
    <property type="project" value="InterPro"/>
</dbReference>
<dbReference type="EMBL" id="OU892282">
    <property type="protein sequence ID" value="CAG9770444.1"/>
    <property type="molecule type" value="Genomic_DNA"/>
</dbReference>
<dbReference type="PANTHER" id="PTHR14503:SF4">
    <property type="entry name" value="LARGE RIBOSOMAL SUBUNIT PROTEIN BL34M"/>
    <property type="match status" value="1"/>
</dbReference>
<sequence>MSLVGRLFSGLLNTSKLGFRAQQSSNFHLLSSKMPQSEAPQKAGGLFNVTTRSVIRCHFPRPSEKKRVRRHGWQTRMSTPEGRRIIMNRILKGRWVLTH</sequence>
<keyword evidence="3" id="KW-0687">Ribonucleoprotein</keyword>
<dbReference type="GO" id="GO:0005762">
    <property type="term" value="C:mitochondrial large ribosomal subunit"/>
    <property type="evidence" value="ECO:0007669"/>
    <property type="project" value="TreeGrafter"/>
</dbReference>
<dbReference type="OrthoDB" id="431691at2759"/>
<organism evidence="6 7">
    <name type="scientific">Ceutorhynchus assimilis</name>
    <name type="common">cabbage seed weevil</name>
    <dbReference type="NCBI Taxonomy" id="467358"/>
    <lineage>
        <taxon>Eukaryota</taxon>
        <taxon>Metazoa</taxon>
        <taxon>Ecdysozoa</taxon>
        <taxon>Arthropoda</taxon>
        <taxon>Hexapoda</taxon>
        <taxon>Insecta</taxon>
        <taxon>Pterygota</taxon>
        <taxon>Neoptera</taxon>
        <taxon>Endopterygota</taxon>
        <taxon>Coleoptera</taxon>
        <taxon>Polyphaga</taxon>
        <taxon>Cucujiformia</taxon>
        <taxon>Curculionidae</taxon>
        <taxon>Ceutorhynchinae</taxon>
        <taxon>Ceutorhynchus</taxon>
    </lineage>
</organism>
<evidence type="ECO:0000256" key="4">
    <source>
        <dbReference type="ARBA" id="ARBA00035274"/>
    </source>
</evidence>
<reference evidence="6" key="1">
    <citation type="submission" date="2022-01" db="EMBL/GenBank/DDBJ databases">
        <authorList>
            <person name="King R."/>
        </authorList>
    </citation>
    <scope>NUCLEOTIDE SEQUENCE</scope>
</reference>
<dbReference type="Gene3D" id="1.10.287.3980">
    <property type="match status" value="1"/>
</dbReference>
<gene>
    <name evidence="6" type="ORF">CEUTPL_LOCUS10897</name>
</gene>
<evidence type="ECO:0000313" key="7">
    <source>
        <dbReference type="Proteomes" id="UP001152799"/>
    </source>
</evidence>
<evidence type="ECO:0000256" key="2">
    <source>
        <dbReference type="ARBA" id="ARBA00022980"/>
    </source>
</evidence>
<comment type="similarity">
    <text evidence="1">Belongs to the bacterial ribosomal protein bL34 family.</text>
</comment>
<proteinExistence type="inferred from homology"/>
<evidence type="ECO:0000313" key="6">
    <source>
        <dbReference type="EMBL" id="CAG9770444.1"/>
    </source>
</evidence>